<keyword evidence="2" id="KW-0472">Membrane</keyword>
<dbReference type="FunCoup" id="A0A152A1W5">
    <property type="interactions" value="3"/>
</dbReference>
<feature type="transmembrane region" description="Helical" evidence="2">
    <location>
        <begin position="12"/>
        <end position="35"/>
    </location>
</feature>
<dbReference type="OMA" id="CEDICCA"/>
<organism evidence="3 4">
    <name type="scientific">Tieghemostelium lacteum</name>
    <name type="common">Slime mold</name>
    <name type="synonym">Dictyostelium lacteum</name>
    <dbReference type="NCBI Taxonomy" id="361077"/>
    <lineage>
        <taxon>Eukaryota</taxon>
        <taxon>Amoebozoa</taxon>
        <taxon>Evosea</taxon>
        <taxon>Eumycetozoa</taxon>
        <taxon>Dictyostelia</taxon>
        <taxon>Dictyosteliales</taxon>
        <taxon>Raperosteliaceae</taxon>
        <taxon>Tieghemostelium</taxon>
    </lineage>
</organism>
<comment type="caution">
    <text evidence="3">The sequence shown here is derived from an EMBL/GenBank/DDBJ whole genome shotgun (WGS) entry which is preliminary data.</text>
</comment>
<evidence type="ECO:0000313" key="4">
    <source>
        <dbReference type="Proteomes" id="UP000076078"/>
    </source>
</evidence>
<dbReference type="Pfam" id="PF04749">
    <property type="entry name" value="PLAC8"/>
    <property type="match status" value="1"/>
</dbReference>
<dbReference type="NCBIfam" id="TIGR01571">
    <property type="entry name" value="A_thal_Cys_rich"/>
    <property type="match status" value="1"/>
</dbReference>
<accession>A0A152A1W5</accession>
<reference evidence="3 4" key="1">
    <citation type="submission" date="2015-12" db="EMBL/GenBank/DDBJ databases">
        <title>Dictyostelia acquired genes for synthesis and detection of signals that induce cell-type specialization by lateral gene transfer from prokaryotes.</title>
        <authorList>
            <person name="Gloeckner G."/>
            <person name="Schaap P."/>
        </authorList>
    </citation>
    <scope>NUCLEOTIDE SEQUENCE [LARGE SCALE GENOMIC DNA]</scope>
    <source>
        <strain evidence="3 4">TK</strain>
    </source>
</reference>
<dbReference type="OrthoDB" id="1045822at2759"/>
<sequence length="180" mass="20471">MYSNWKHTTFDCFATPLLFIISLFCFPCQIIRQRLTIVREAYGYSDIAFSICCLPLVAFQNRYMIRQRYNIRGNMVGDCLLGCFCSCCSIVQQAREMNHHGDKPNSIFISKDNHYITIIDDDDVISIPPNTMSSPTFLSSPKSNESIFTNIKISTETTPISSPKSQSSYTDSSPFQDNLI</sequence>
<evidence type="ECO:0000256" key="1">
    <source>
        <dbReference type="SAM" id="MobiDB-lite"/>
    </source>
</evidence>
<dbReference type="InParanoid" id="A0A152A1W5"/>
<keyword evidence="2" id="KW-0812">Transmembrane</keyword>
<dbReference type="InterPro" id="IPR006461">
    <property type="entry name" value="PLAC_motif_containing"/>
</dbReference>
<dbReference type="EMBL" id="LODT01000016">
    <property type="protein sequence ID" value="KYR00189.1"/>
    <property type="molecule type" value="Genomic_DNA"/>
</dbReference>
<evidence type="ECO:0000256" key="2">
    <source>
        <dbReference type="SAM" id="Phobius"/>
    </source>
</evidence>
<gene>
    <name evidence="3" type="ORF">DLAC_03346</name>
</gene>
<feature type="transmembrane region" description="Helical" evidence="2">
    <location>
        <begin position="41"/>
        <end position="59"/>
    </location>
</feature>
<keyword evidence="2" id="KW-1133">Transmembrane helix</keyword>
<evidence type="ECO:0000313" key="3">
    <source>
        <dbReference type="EMBL" id="KYR00189.1"/>
    </source>
</evidence>
<dbReference type="PANTHER" id="PTHR15907">
    <property type="entry name" value="DUF614 FAMILY PROTEIN-RELATED"/>
    <property type="match status" value="1"/>
</dbReference>
<name>A0A152A1W5_TIELA</name>
<feature type="region of interest" description="Disordered" evidence="1">
    <location>
        <begin position="157"/>
        <end position="180"/>
    </location>
</feature>
<proteinExistence type="predicted"/>
<dbReference type="AlphaFoldDB" id="A0A152A1W5"/>
<protein>
    <recommendedName>
        <fullName evidence="5">PLAC8 family protein</fullName>
    </recommendedName>
</protein>
<keyword evidence="4" id="KW-1185">Reference proteome</keyword>
<evidence type="ECO:0008006" key="5">
    <source>
        <dbReference type="Google" id="ProtNLM"/>
    </source>
</evidence>
<dbReference type="Proteomes" id="UP000076078">
    <property type="component" value="Unassembled WGS sequence"/>
</dbReference>